<protein>
    <submittedName>
        <fullName evidence="1">Uncharacterized protein</fullName>
    </submittedName>
</protein>
<sequence>MEGSATLEQEDSRLRQRRRTMTLTNSVMDDLTRQPCRILATLFKIFRFLIIHVNQVNNGGKNPQALAPKITLLWLSYCKHHQQNARPSLHVALRTTDQALDFYSPFRPYFANTPRSLSPSLQQVCFEIASGKSGSATFQRNTQQHQVIASLPNNPNCVTAH</sequence>
<accession>A0AAD5KIZ8</accession>
<dbReference type="Proteomes" id="UP000820818">
    <property type="component" value="Linkage Group LG9"/>
</dbReference>
<evidence type="ECO:0000313" key="2">
    <source>
        <dbReference type="Proteomes" id="UP000820818"/>
    </source>
</evidence>
<reference evidence="1 2" key="1">
    <citation type="submission" date="2022-05" db="EMBL/GenBank/DDBJ databases">
        <title>A multi-omics perspective on studying reproductive biology in Daphnia sinensis.</title>
        <authorList>
            <person name="Jia J."/>
        </authorList>
    </citation>
    <scope>NUCLEOTIDE SEQUENCE [LARGE SCALE GENOMIC DNA]</scope>
    <source>
        <strain evidence="1 2">WSL</strain>
    </source>
</reference>
<evidence type="ECO:0000313" key="1">
    <source>
        <dbReference type="EMBL" id="KAI9552969.1"/>
    </source>
</evidence>
<dbReference type="EMBL" id="WJBH02000009">
    <property type="protein sequence ID" value="KAI9552969.1"/>
    <property type="molecule type" value="Genomic_DNA"/>
</dbReference>
<proteinExistence type="predicted"/>
<comment type="caution">
    <text evidence="1">The sequence shown here is derived from an EMBL/GenBank/DDBJ whole genome shotgun (WGS) entry which is preliminary data.</text>
</comment>
<name>A0AAD5KIZ8_9CRUS</name>
<keyword evidence="2" id="KW-1185">Reference proteome</keyword>
<gene>
    <name evidence="1" type="ORF">GHT06_020855</name>
</gene>
<organism evidence="1 2">
    <name type="scientific">Daphnia sinensis</name>
    <dbReference type="NCBI Taxonomy" id="1820382"/>
    <lineage>
        <taxon>Eukaryota</taxon>
        <taxon>Metazoa</taxon>
        <taxon>Ecdysozoa</taxon>
        <taxon>Arthropoda</taxon>
        <taxon>Crustacea</taxon>
        <taxon>Branchiopoda</taxon>
        <taxon>Diplostraca</taxon>
        <taxon>Cladocera</taxon>
        <taxon>Anomopoda</taxon>
        <taxon>Daphniidae</taxon>
        <taxon>Daphnia</taxon>
        <taxon>Daphnia similis group</taxon>
    </lineage>
</organism>
<dbReference type="AlphaFoldDB" id="A0AAD5KIZ8"/>